<dbReference type="SUPFAM" id="SSF52091">
    <property type="entry name" value="SpoIIaa-like"/>
    <property type="match status" value="1"/>
</dbReference>
<evidence type="ECO:0000256" key="2">
    <source>
        <dbReference type="ARBA" id="ARBA00022692"/>
    </source>
</evidence>
<comment type="subcellular location">
    <subcellularLocation>
        <location evidence="1">Membrane</location>
        <topology evidence="1">Multi-pass membrane protein</topology>
    </subcellularLocation>
</comment>
<evidence type="ECO:0000313" key="8">
    <source>
        <dbReference type="Proteomes" id="UP000029443"/>
    </source>
</evidence>
<keyword evidence="4 5" id="KW-0472">Membrane</keyword>
<dbReference type="InterPro" id="IPR036513">
    <property type="entry name" value="STAS_dom_sf"/>
</dbReference>
<keyword evidence="8" id="KW-1185">Reference proteome</keyword>
<evidence type="ECO:0000256" key="5">
    <source>
        <dbReference type="SAM" id="Phobius"/>
    </source>
</evidence>
<protein>
    <submittedName>
        <fullName evidence="7">Sulfate transporter</fullName>
    </submittedName>
</protein>
<evidence type="ECO:0000256" key="1">
    <source>
        <dbReference type="ARBA" id="ARBA00004141"/>
    </source>
</evidence>
<keyword evidence="2 5" id="KW-0812">Transmembrane</keyword>
<dbReference type="Proteomes" id="UP000029443">
    <property type="component" value="Unassembled WGS sequence"/>
</dbReference>
<dbReference type="InterPro" id="IPR001902">
    <property type="entry name" value="SLC26A/SulP_fam"/>
</dbReference>
<feature type="transmembrane region" description="Helical" evidence="5">
    <location>
        <begin position="184"/>
        <end position="203"/>
    </location>
</feature>
<feature type="transmembrane region" description="Helical" evidence="5">
    <location>
        <begin position="137"/>
        <end position="155"/>
    </location>
</feature>
<feature type="transmembrane region" description="Helical" evidence="5">
    <location>
        <begin position="79"/>
        <end position="97"/>
    </location>
</feature>
<feature type="transmembrane region" description="Helical" evidence="5">
    <location>
        <begin position="405"/>
        <end position="433"/>
    </location>
</feature>
<feature type="transmembrane region" description="Helical" evidence="5">
    <location>
        <begin position="308"/>
        <end position="331"/>
    </location>
</feature>
<sequence>MADAGRRFRWLPASDWLASYNREQAAGDTLAAIIVTILLVPQGLAYAMLAGMPPETGLYASILPLILYALFGTSRTLSVGPAALTSLITASAAGTLAQGDPQLFIQAAIGMGLLSGLFLVAMAILRLGWLTNLLSHPVITGFISGCAILIAASQLKHLLRIDASGEELVTLAQTLAQQLPQTHWLTLAISLIAIACLLIPKYLATPLKATRLPGWLVAFISKCGPILAVLVTTLLTVSLSLDSRGLAVVGAIPAGLPQFTLPGLGREHWQSLITPAALLALIGFVESISLAQALAAKRRQRVDANRELMGLGLANIGSGLSGAFAVTGSFSRTTVNYDAGARTPMAGLLTGIGIALVALFFTGWFHYLPLASLAAIIVVGILPLINLSELKHLWAFSRPDALAMAATLAGVLLINVQSGLLLGVVLSVALFLWRTSQPHVAELGRIPGTHHFRNMDRHSVELTEEVLSIRVDESLYFGNARTLEDRIYDEAQAHPQIQHVVLHCSGINHLDASAMESLESLNERLKNAGVTLNLSNVKGPVMDVLVKTDFPKVLTGRVYLSHYQAMEVLAPDSLQEQDPDA</sequence>
<dbReference type="InterPro" id="IPR011547">
    <property type="entry name" value="SLC26A/SulP_dom"/>
</dbReference>
<reference evidence="7 8" key="1">
    <citation type="submission" date="2012-09" db="EMBL/GenBank/DDBJ databases">
        <title>Genome Sequence of alkane-degrading Bacterium Alcanivorax jadensis T9.</title>
        <authorList>
            <person name="Lai Q."/>
            <person name="Shao Z."/>
        </authorList>
    </citation>
    <scope>NUCLEOTIDE SEQUENCE [LARGE SCALE GENOMIC DNA]</scope>
    <source>
        <strain evidence="7 8">T9</strain>
    </source>
</reference>
<evidence type="ECO:0000259" key="6">
    <source>
        <dbReference type="PROSITE" id="PS50801"/>
    </source>
</evidence>
<dbReference type="EMBL" id="ARXU01000011">
    <property type="protein sequence ID" value="KGD60452.1"/>
    <property type="molecule type" value="Genomic_DNA"/>
</dbReference>
<dbReference type="Pfam" id="PF01740">
    <property type="entry name" value="STAS"/>
    <property type="match status" value="1"/>
</dbReference>
<dbReference type="CDD" id="cd07042">
    <property type="entry name" value="STAS_SulP_like_sulfate_transporter"/>
    <property type="match status" value="1"/>
</dbReference>
<feature type="transmembrane region" description="Helical" evidence="5">
    <location>
        <begin position="343"/>
        <end position="361"/>
    </location>
</feature>
<feature type="transmembrane region" description="Helical" evidence="5">
    <location>
        <begin position="103"/>
        <end position="125"/>
    </location>
</feature>
<feature type="transmembrane region" description="Helical" evidence="5">
    <location>
        <begin position="30"/>
        <end position="50"/>
    </location>
</feature>
<feature type="transmembrane region" description="Helical" evidence="5">
    <location>
        <begin position="56"/>
        <end position="72"/>
    </location>
</feature>
<dbReference type="Pfam" id="PF00916">
    <property type="entry name" value="Sulfate_transp"/>
    <property type="match status" value="1"/>
</dbReference>
<evidence type="ECO:0000256" key="4">
    <source>
        <dbReference type="ARBA" id="ARBA00023136"/>
    </source>
</evidence>
<name>A0ABR4WAX7_9GAMM</name>
<feature type="transmembrane region" description="Helical" evidence="5">
    <location>
        <begin position="272"/>
        <end position="296"/>
    </location>
</feature>
<dbReference type="InterPro" id="IPR002645">
    <property type="entry name" value="STAS_dom"/>
</dbReference>
<organism evidence="7 8">
    <name type="scientific">Alcanivorax jadensis T9</name>
    <dbReference type="NCBI Taxonomy" id="1177181"/>
    <lineage>
        <taxon>Bacteria</taxon>
        <taxon>Pseudomonadati</taxon>
        <taxon>Pseudomonadota</taxon>
        <taxon>Gammaproteobacteria</taxon>
        <taxon>Oceanospirillales</taxon>
        <taxon>Alcanivoracaceae</taxon>
        <taxon>Alcanivorax</taxon>
    </lineage>
</organism>
<dbReference type="PANTHER" id="PTHR11814">
    <property type="entry name" value="SULFATE TRANSPORTER"/>
    <property type="match status" value="1"/>
</dbReference>
<keyword evidence="3 5" id="KW-1133">Transmembrane helix</keyword>
<evidence type="ECO:0000313" key="7">
    <source>
        <dbReference type="EMBL" id="KGD60452.1"/>
    </source>
</evidence>
<feature type="transmembrane region" description="Helical" evidence="5">
    <location>
        <begin position="215"/>
        <end position="237"/>
    </location>
</feature>
<comment type="caution">
    <text evidence="7">The sequence shown here is derived from an EMBL/GenBank/DDBJ whole genome shotgun (WGS) entry which is preliminary data.</text>
</comment>
<evidence type="ECO:0000256" key="3">
    <source>
        <dbReference type="ARBA" id="ARBA00022989"/>
    </source>
</evidence>
<feature type="domain" description="STAS" evidence="6">
    <location>
        <begin position="456"/>
        <end position="569"/>
    </location>
</feature>
<gene>
    <name evidence="7" type="ORF">T9A_02629</name>
</gene>
<dbReference type="NCBIfam" id="TIGR00815">
    <property type="entry name" value="sulP"/>
    <property type="match status" value="1"/>
</dbReference>
<feature type="transmembrane region" description="Helical" evidence="5">
    <location>
        <begin position="368"/>
        <end position="385"/>
    </location>
</feature>
<accession>A0ABR4WAX7</accession>
<dbReference type="Gene3D" id="3.30.750.24">
    <property type="entry name" value="STAS domain"/>
    <property type="match status" value="1"/>
</dbReference>
<dbReference type="RefSeq" id="WP_035249262.1">
    <property type="nucleotide sequence ID" value="NZ_ARXU01000011.1"/>
</dbReference>
<proteinExistence type="predicted"/>
<dbReference type="PROSITE" id="PS50801">
    <property type="entry name" value="STAS"/>
    <property type="match status" value="1"/>
</dbReference>